<dbReference type="GeneID" id="24140542"/>
<dbReference type="InterPro" id="IPR003107">
    <property type="entry name" value="HAT"/>
</dbReference>
<dbReference type="Pfam" id="PF24892">
    <property type="entry name" value="UTP6_C"/>
    <property type="match status" value="1"/>
</dbReference>
<dbReference type="GO" id="GO:0032040">
    <property type="term" value="C:small-subunit processome"/>
    <property type="evidence" value="ECO:0007669"/>
    <property type="project" value="TreeGrafter"/>
</dbReference>
<dbReference type="InterPro" id="IPR013949">
    <property type="entry name" value="Utp6"/>
</dbReference>
<dbReference type="SMART" id="SM00386">
    <property type="entry name" value="HAT"/>
    <property type="match status" value="4"/>
</dbReference>
<dbReference type="InterPro" id="IPR011990">
    <property type="entry name" value="TPR-like_helical_dom_sf"/>
</dbReference>
<evidence type="ECO:0000256" key="1">
    <source>
        <dbReference type="ARBA" id="ARBA00004604"/>
    </source>
</evidence>
<keyword evidence="3" id="KW-0698">rRNA processing</keyword>
<keyword evidence="9" id="KW-1185">Reference proteome</keyword>
<dbReference type="GO" id="GO:0034388">
    <property type="term" value="C:Pwp2p-containing subcomplex of 90S preribosome"/>
    <property type="evidence" value="ECO:0007669"/>
    <property type="project" value="TreeGrafter"/>
</dbReference>
<comment type="subcellular location">
    <subcellularLocation>
        <location evidence="1">Nucleus</location>
        <location evidence="1">Nucleolus</location>
    </subcellularLocation>
</comment>
<dbReference type="VEuPathDB" id="FungiDB:SPRG_19098"/>
<evidence type="ECO:0008006" key="10">
    <source>
        <dbReference type="Google" id="ProtNLM"/>
    </source>
</evidence>
<accession>A0A067CUV9</accession>
<sequence>MADQVNYNMEKMIPELEDLQQLQIFSKDEIRQIVQKRRDFEYTMKRQPLRKVDCLRYIEYELNLDALRRQRKKRMGLKKTTISDHAPVARVHNIFERAVNKHKGDIDLWLQHIAYCKNNASRKMMSKLFTSALQLHPRNEAIWIEAASWEFNTNLNMDSARVLMQRSIRINPHSQRLWAEYFRLEFLYVQKLRARRELLGLDAPVEKPKELSLDIETLDEEANLATDEAPALSAMEESRQAILNAAIPKIVYQNAIQAIPSDASFRLQFVEICHLFPTSYSKAVADIVLTSALEDFQTDATVWSAYCQQPAFDLERDVDAVRSEALERYATALETLPTDAMRHELLLWCAKELSRLPASAWFLERTRALFTSVGPSSPALYAALVDFTLRTTDLTSAIAIATAATTAFPKDAHLWLLRAQLVMRAACVLEAAPATKRAKKSNATAPSKFQATVSVIEDGLRHVPGATLLWERYLQLQVATKASTSTIDATFKKALVATNNWTVLRQQYVTWLFRAKGMEAVRAVYRSFFHGQLLPNADTHAWLEACVALEVAQPDSPAQRVAVKALFEKLLDLFGQTDEDVWVAYITYYRERGLQKEAHDVHWRSTRAFPDSLMLATLRTLG</sequence>
<comment type="similarity">
    <text evidence="2">Belongs to the UTP6 family.</text>
</comment>
<dbReference type="SUPFAM" id="SSF48452">
    <property type="entry name" value="TPR-like"/>
    <property type="match status" value="2"/>
</dbReference>
<reference evidence="8 9" key="1">
    <citation type="journal article" date="2013" name="PLoS Genet.">
        <title>Distinctive expansion of potential virulence genes in the genome of the oomycete fish pathogen Saprolegnia parasitica.</title>
        <authorList>
            <person name="Jiang R.H."/>
            <person name="de Bruijn I."/>
            <person name="Haas B.J."/>
            <person name="Belmonte R."/>
            <person name="Lobach L."/>
            <person name="Christie J."/>
            <person name="van den Ackerveken G."/>
            <person name="Bottin A."/>
            <person name="Bulone V."/>
            <person name="Diaz-Moreno S.M."/>
            <person name="Dumas B."/>
            <person name="Fan L."/>
            <person name="Gaulin E."/>
            <person name="Govers F."/>
            <person name="Grenville-Briggs L.J."/>
            <person name="Horner N.R."/>
            <person name="Levin J.Z."/>
            <person name="Mammella M."/>
            <person name="Meijer H.J."/>
            <person name="Morris P."/>
            <person name="Nusbaum C."/>
            <person name="Oome S."/>
            <person name="Phillips A.J."/>
            <person name="van Rooyen D."/>
            <person name="Rzeszutek E."/>
            <person name="Saraiva M."/>
            <person name="Secombes C.J."/>
            <person name="Seidl M.F."/>
            <person name="Snel B."/>
            <person name="Stassen J.H."/>
            <person name="Sykes S."/>
            <person name="Tripathy S."/>
            <person name="van den Berg H."/>
            <person name="Vega-Arreguin J.C."/>
            <person name="Wawra S."/>
            <person name="Young S.K."/>
            <person name="Zeng Q."/>
            <person name="Dieguez-Uribeondo J."/>
            <person name="Russ C."/>
            <person name="Tyler B.M."/>
            <person name="van West P."/>
        </authorList>
    </citation>
    <scope>NUCLEOTIDE SEQUENCE [LARGE SCALE GENOMIC DNA]</scope>
    <source>
        <strain evidence="8 9">CBS 223.65</strain>
    </source>
</reference>
<dbReference type="PANTHER" id="PTHR23271">
    <property type="entry name" value="HEPATOCELLULAR CARCINOMA-ASSOCIATED ANTIGEN 66"/>
    <property type="match status" value="1"/>
</dbReference>
<dbReference type="Proteomes" id="UP000030745">
    <property type="component" value="Unassembled WGS sequence"/>
</dbReference>
<evidence type="ECO:0000313" key="9">
    <source>
        <dbReference type="Proteomes" id="UP000030745"/>
    </source>
</evidence>
<evidence type="ECO:0000259" key="7">
    <source>
        <dbReference type="Pfam" id="PF24892"/>
    </source>
</evidence>
<dbReference type="EMBL" id="KK583191">
    <property type="protein sequence ID" value="KDO34278.1"/>
    <property type="molecule type" value="Genomic_DNA"/>
</dbReference>
<evidence type="ECO:0000256" key="3">
    <source>
        <dbReference type="ARBA" id="ARBA00022552"/>
    </source>
</evidence>
<dbReference type="InterPro" id="IPR056907">
    <property type="entry name" value="UTP6_C"/>
</dbReference>
<dbReference type="Gene3D" id="1.25.40.10">
    <property type="entry name" value="Tetratricopeptide repeat domain"/>
    <property type="match status" value="2"/>
</dbReference>
<dbReference type="PANTHER" id="PTHR23271:SF1">
    <property type="entry name" value="U3 SMALL NUCLEOLAR RNA-ASSOCIATED PROTEIN 6 HOMOLOG"/>
    <property type="match status" value="1"/>
</dbReference>
<keyword evidence="5" id="KW-0539">Nucleus</keyword>
<feature type="domain" description="U3 small nucleolar RNA-associated protein 6 homolog C-terminal" evidence="7">
    <location>
        <begin position="329"/>
        <end position="606"/>
    </location>
</feature>
<dbReference type="KEGG" id="spar:SPRG_19098"/>
<dbReference type="STRING" id="695850.A0A067CUV9"/>
<evidence type="ECO:0000256" key="4">
    <source>
        <dbReference type="ARBA" id="ARBA00022737"/>
    </source>
</evidence>
<feature type="domain" description="U3 small nucleolar RNA-associated protein 6 N-terminal" evidence="6">
    <location>
        <begin position="9"/>
        <end position="85"/>
    </location>
</feature>
<keyword evidence="4" id="KW-0677">Repeat</keyword>
<dbReference type="OMA" id="MRYIEYE"/>
<evidence type="ECO:0000259" key="6">
    <source>
        <dbReference type="Pfam" id="PF08640"/>
    </source>
</evidence>
<dbReference type="Pfam" id="PF08640">
    <property type="entry name" value="U3_assoc_6"/>
    <property type="match status" value="1"/>
</dbReference>
<dbReference type="GO" id="GO:0000462">
    <property type="term" value="P:maturation of SSU-rRNA from tricistronic rRNA transcript (SSU-rRNA, 5.8S rRNA, LSU-rRNA)"/>
    <property type="evidence" value="ECO:0007669"/>
    <property type="project" value="InterPro"/>
</dbReference>
<proteinExistence type="inferred from homology"/>
<dbReference type="RefSeq" id="XP_012195293.1">
    <property type="nucleotide sequence ID" value="XM_012339903.1"/>
</dbReference>
<protein>
    <recommendedName>
        <fullName evidence="10">U3 small nucleolar RNA-associated protein 6</fullName>
    </recommendedName>
</protein>
<evidence type="ECO:0000313" key="8">
    <source>
        <dbReference type="EMBL" id="KDO34278.1"/>
    </source>
</evidence>
<organism evidence="8 9">
    <name type="scientific">Saprolegnia parasitica (strain CBS 223.65)</name>
    <dbReference type="NCBI Taxonomy" id="695850"/>
    <lineage>
        <taxon>Eukaryota</taxon>
        <taxon>Sar</taxon>
        <taxon>Stramenopiles</taxon>
        <taxon>Oomycota</taxon>
        <taxon>Saprolegniomycetes</taxon>
        <taxon>Saprolegniales</taxon>
        <taxon>Saprolegniaceae</taxon>
        <taxon>Saprolegnia</taxon>
    </lineage>
</organism>
<evidence type="ECO:0000256" key="5">
    <source>
        <dbReference type="ARBA" id="ARBA00023242"/>
    </source>
</evidence>
<evidence type="ECO:0000256" key="2">
    <source>
        <dbReference type="ARBA" id="ARBA00010734"/>
    </source>
</evidence>
<dbReference type="OrthoDB" id="28112at2759"/>
<name>A0A067CUV9_SAPPC</name>
<dbReference type="InterPro" id="IPR055347">
    <property type="entry name" value="UTP6_N"/>
</dbReference>
<gene>
    <name evidence="8" type="ORF">SPRG_19098</name>
</gene>
<dbReference type="GO" id="GO:0030515">
    <property type="term" value="F:snoRNA binding"/>
    <property type="evidence" value="ECO:0007669"/>
    <property type="project" value="InterPro"/>
</dbReference>
<dbReference type="AlphaFoldDB" id="A0A067CUV9"/>